<dbReference type="InterPro" id="IPR007941">
    <property type="entry name" value="DUF726"/>
</dbReference>
<keyword evidence="3 6" id="KW-0812">Transmembrane</keyword>
<evidence type="ECO:0000313" key="8">
    <source>
        <dbReference type="Proteomes" id="UP000095009"/>
    </source>
</evidence>
<comment type="similarity">
    <text evidence="2">Belongs to the TMCO4 family.</text>
</comment>
<feature type="non-terminal residue" evidence="7">
    <location>
        <position position="569"/>
    </location>
</feature>
<comment type="subcellular location">
    <subcellularLocation>
        <location evidence="1">Membrane</location>
        <topology evidence="1">Multi-pass membrane protein</topology>
    </subcellularLocation>
</comment>
<sequence>MDSTKVLLDDAQRIGFVSLCRVSMEFMIHELEGIESRYTVGKKTLNNKDKKLVTVLNDCIGSMRSWSQTIIIKLYKHMEISSDEQVMIEQLTKHDVEPGDLARSLIDFGVINNADTNQDKIDIKWAAICDLFLLLISGSVYDSRSRTLLENIGSALHISELEITRFEKGVTEFLSSQNFDSLGDGFNGDFNDDNGQKAMETREKMNKTKKRLYMGVAAAGGGLVIGLSAGLMAPVIGAGLVAGFGGIGVGGVSGLVASTGGTAMITATGTAIGAKIGLDGMSKRMGDIKTFNFKPFYMADRVNLIVTVPGWISSEIDDVRLPFSTVDPVMGDLYSLLWEPEMLQKTGDTFTVMAKNWLFKQGIQEILKQTVLGTLMASIKIPMALTQLGYLIDNPWHVSLDRAWACGKLLADTLLQRNLGARPVTLVGFSLGSRVIYSCLLELAKQKAYGLVQDVYLFGAPIVVKQAELVLGLTVVSGKLINGYSRKDWILGYLFRTTNGGLGKVAGLAPVKGYPDQQSEKTNISENPTCGIINFDCTDFVGGHMNYRTCIPLLLKKLSWEVLNEDFEE</sequence>
<name>A0A1E3PF38_9ASCO</name>
<reference evidence="7 8" key="1">
    <citation type="journal article" date="2016" name="Proc. Natl. Acad. Sci. U.S.A.">
        <title>Comparative genomics of biotechnologically important yeasts.</title>
        <authorList>
            <person name="Riley R."/>
            <person name="Haridas S."/>
            <person name="Wolfe K.H."/>
            <person name="Lopes M.R."/>
            <person name="Hittinger C.T."/>
            <person name="Goeker M."/>
            <person name="Salamov A.A."/>
            <person name="Wisecaver J.H."/>
            <person name="Long T.M."/>
            <person name="Calvey C.H."/>
            <person name="Aerts A.L."/>
            <person name="Barry K.W."/>
            <person name="Choi C."/>
            <person name="Clum A."/>
            <person name="Coughlan A.Y."/>
            <person name="Deshpande S."/>
            <person name="Douglass A.P."/>
            <person name="Hanson S.J."/>
            <person name="Klenk H.-P."/>
            <person name="LaButti K.M."/>
            <person name="Lapidus A."/>
            <person name="Lindquist E.A."/>
            <person name="Lipzen A.M."/>
            <person name="Meier-Kolthoff J.P."/>
            <person name="Ohm R.A."/>
            <person name="Otillar R.P."/>
            <person name="Pangilinan J.L."/>
            <person name="Peng Y."/>
            <person name="Rokas A."/>
            <person name="Rosa C.A."/>
            <person name="Scheuner C."/>
            <person name="Sibirny A.A."/>
            <person name="Slot J.C."/>
            <person name="Stielow J.B."/>
            <person name="Sun H."/>
            <person name="Kurtzman C.P."/>
            <person name="Blackwell M."/>
            <person name="Grigoriev I.V."/>
            <person name="Jeffries T.W."/>
        </authorList>
    </citation>
    <scope>NUCLEOTIDE SEQUENCE [LARGE SCALE GENOMIC DNA]</scope>
    <source>
        <strain evidence="7 8">DSM 6958</strain>
    </source>
</reference>
<dbReference type="SUPFAM" id="SSF53474">
    <property type="entry name" value="alpha/beta-Hydrolases"/>
    <property type="match status" value="1"/>
</dbReference>
<feature type="transmembrane region" description="Helical" evidence="6">
    <location>
        <begin position="235"/>
        <end position="257"/>
    </location>
</feature>
<evidence type="ECO:0000256" key="2">
    <source>
        <dbReference type="ARBA" id="ARBA00009824"/>
    </source>
</evidence>
<evidence type="ECO:0000313" key="7">
    <source>
        <dbReference type="EMBL" id="ODQ63562.1"/>
    </source>
</evidence>
<dbReference type="Proteomes" id="UP000095009">
    <property type="component" value="Unassembled WGS sequence"/>
</dbReference>
<keyword evidence="4 6" id="KW-1133">Transmembrane helix</keyword>
<evidence type="ECO:0000256" key="3">
    <source>
        <dbReference type="ARBA" id="ARBA00022692"/>
    </source>
</evidence>
<proteinExistence type="inferred from homology"/>
<accession>A0A1E3PF38</accession>
<organism evidence="7 8">
    <name type="scientific">Nadsonia fulvescens var. elongata DSM 6958</name>
    <dbReference type="NCBI Taxonomy" id="857566"/>
    <lineage>
        <taxon>Eukaryota</taxon>
        <taxon>Fungi</taxon>
        <taxon>Dikarya</taxon>
        <taxon>Ascomycota</taxon>
        <taxon>Saccharomycotina</taxon>
        <taxon>Dipodascomycetes</taxon>
        <taxon>Dipodascales</taxon>
        <taxon>Dipodascales incertae sedis</taxon>
        <taxon>Nadsonia</taxon>
    </lineage>
</organism>
<protein>
    <submittedName>
        <fullName evidence="7">DUF726-domain-containing protein</fullName>
    </submittedName>
</protein>
<keyword evidence="8" id="KW-1185">Reference proteome</keyword>
<evidence type="ECO:0000256" key="5">
    <source>
        <dbReference type="ARBA" id="ARBA00023136"/>
    </source>
</evidence>
<dbReference type="GO" id="GO:0016020">
    <property type="term" value="C:membrane"/>
    <property type="evidence" value="ECO:0007669"/>
    <property type="project" value="UniProtKB-SubCell"/>
</dbReference>
<dbReference type="Pfam" id="PF05277">
    <property type="entry name" value="DUF726"/>
    <property type="match status" value="1"/>
</dbReference>
<evidence type="ECO:0000256" key="6">
    <source>
        <dbReference type="SAM" id="Phobius"/>
    </source>
</evidence>
<evidence type="ECO:0000256" key="4">
    <source>
        <dbReference type="ARBA" id="ARBA00022989"/>
    </source>
</evidence>
<gene>
    <name evidence="7" type="ORF">NADFUDRAFT_14271</name>
</gene>
<dbReference type="PANTHER" id="PTHR17920">
    <property type="entry name" value="TRANSMEMBRANE AND COILED-COIL DOMAIN-CONTAINING PROTEIN 4 TMCO4"/>
    <property type="match status" value="1"/>
</dbReference>
<evidence type="ECO:0000256" key="1">
    <source>
        <dbReference type="ARBA" id="ARBA00004141"/>
    </source>
</evidence>
<dbReference type="AlphaFoldDB" id="A0A1E3PF38"/>
<dbReference type="PANTHER" id="PTHR17920:SF3">
    <property type="entry name" value="TRANSMEMBRANE AND COILED-COIL DOMAIN-CONTAINING PROTEIN 4"/>
    <property type="match status" value="1"/>
</dbReference>
<keyword evidence="5 6" id="KW-0472">Membrane</keyword>
<dbReference type="InterPro" id="IPR029058">
    <property type="entry name" value="AB_hydrolase_fold"/>
</dbReference>
<dbReference type="EMBL" id="KV454414">
    <property type="protein sequence ID" value="ODQ63562.1"/>
    <property type="molecule type" value="Genomic_DNA"/>
</dbReference>
<dbReference type="OrthoDB" id="277931at2759"/>
<feature type="transmembrane region" description="Helical" evidence="6">
    <location>
        <begin position="212"/>
        <end position="229"/>
    </location>
</feature>